<dbReference type="GO" id="GO:0005737">
    <property type="term" value="C:cytoplasm"/>
    <property type="evidence" value="ECO:0007669"/>
    <property type="project" value="UniProtKB-SubCell"/>
</dbReference>
<keyword evidence="12 21" id="KW-0413">Isomerase</keyword>
<organism evidence="21">
    <name type="scientific">hydrothermal vent metagenome</name>
    <dbReference type="NCBI Taxonomy" id="652676"/>
    <lineage>
        <taxon>unclassified sequences</taxon>
        <taxon>metagenomes</taxon>
        <taxon>ecological metagenomes</taxon>
    </lineage>
</organism>
<dbReference type="SUPFAM" id="SSF48600">
    <property type="entry name" value="Chorismate mutase II"/>
    <property type="match status" value="1"/>
</dbReference>
<comment type="pathway">
    <text evidence="4">Amino-acid biosynthesis; L-phenylalanine biosynthesis; phenylpyruvate from prephenate: step 1/1.</text>
</comment>
<feature type="domain" description="Prephenate dehydratase" evidence="19">
    <location>
        <begin position="87"/>
        <end position="261"/>
    </location>
</feature>
<dbReference type="EMBL" id="UOGJ01000100">
    <property type="protein sequence ID" value="VAX36577.1"/>
    <property type="molecule type" value="Genomic_DNA"/>
</dbReference>
<evidence type="ECO:0000256" key="4">
    <source>
        <dbReference type="ARBA" id="ARBA00004741"/>
    </source>
</evidence>
<reference evidence="21" key="1">
    <citation type="submission" date="2018-06" db="EMBL/GenBank/DDBJ databases">
        <authorList>
            <person name="Zhirakovskaya E."/>
        </authorList>
    </citation>
    <scope>NUCLEOTIDE SEQUENCE</scope>
</reference>
<dbReference type="NCBIfam" id="NF008865">
    <property type="entry name" value="PRK11898.1"/>
    <property type="match status" value="1"/>
</dbReference>
<dbReference type="InterPro" id="IPR045865">
    <property type="entry name" value="ACT-like_dom_sf"/>
</dbReference>
<dbReference type="Pfam" id="PF01842">
    <property type="entry name" value="ACT"/>
    <property type="match status" value="1"/>
</dbReference>
<accession>A0A3B1E371</accession>
<evidence type="ECO:0000256" key="10">
    <source>
        <dbReference type="ARBA" id="ARBA00023141"/>
    </source>
</evidence>
<dbReference type="UniPathway" id="UPA00120">
    <property type="reaction ID" value="UER00203"/>
</dbReference>
<dbReference type="Pfam" id="PF01817">
    <property type="entry name" value="CM_2"/>
    <property type="match status" value="1"/>
</dbReference>
<evidence type="ECO:0000256" key="1">
    <source>
        <dbReference type="ARBA" id="ARBA00000824"/>
    </source>
</evidence>
<evidence type="ECO:0000256" key="13">
    <source>
        <dbReference type="ARBA" id="ARBA00023239"/>
    </source>
</evidence>
<evidence type="ECO:0000256" key="3">
    <source>
        <dbReference type="ARBA" id="ARBA00004496"/>
    </source>
</evidence>
<dbReference type="PIRSF" id="PIRSF001500">
    <property type="entry name" value="Chor_mut_pdt_Ppr"/>
    <property type="match status" value="1"/>
</dbReference>
<proteinExistence type="predicted"/>
<dbReference type="EC" id="4.2.1.51" evidence="6"/>
<comment type="subcellular location">
    <subcellularLocation>
        <location evidence="3">Cytoplasm</location>
    </subcellularLocation>
</comment>
<comment type="catalytic activity">
    <reaction evidence="17">
        <text>prephenate + H(+) = 3-phenylpyruvate + CO2 + H2O</text>
        <dbReference type="Rhea" id="RHEA:21648"/>
        <dbReference type="ChEBI" id="CHEBI:15377"/>
        <dbReference type="ChEBI" id="CHEBI:15378"/>
        <dbReference type="ChEBI" id="CHEBI:16526"/>
        <dbReference type="ChEBI" id="CHEBI:18005"/>
        <dbReference type="ChEBI" id="CHEBI:29934"/>
        <dbReference type="EC" id="4.2.1.51"/>
    </reaction>
</comment>
<dbReference type="GO" id="GO:0004664">
    <property type="term" value="F:prephenate dehydratase activity"/>
    <property type="evidence" value="ECO:0007669"/>
    <property type="project" value="UniProtKB-EC"/>
</dbReference>
<dbReference type="UniPathway" id="UPA00121">
    <property type="reaction ID" value="UER00345"/>
</dbReference>
<dbReference type="CDD" id="cd13630">
    <property type="entry name" value="PBP2_PDT_1"/>
    <property type="match status" value="1"/>
</dbReference>
<evidence type="ECO:0000256" key="6">
    <source>
        <dbReference type="ARBA" id="ARBA00013147"/>
    </source>
</evidence>
<dbReference type="AlphaFoldDB" id="A0A3B1E371"/>
<feature type="domain" description="ACT" evidence="20">
    <location>
        <begin position="273"/>
        <end position="350"/>
    </location>
</feature>
<dbReference type="FunFam" id="3.30.70.260:FF:000012">
    <property type="entry name" value="Prephenate dehydratase"/>
    <property type="match status" value="1"/>
</dbReference>
<evidence type="ECO:0000256" key="15">
    <source>
        <dbReference type="ARBA" id="ARBA00031175"/>
    </source>
</evidence>
<dbReference type="Gene3D" id="3.30.70.260">
    <property type="match status" value="1"/>
</dbReference>
<dbReference type="Gene3D" id="1.20.59.10">
    <property type="entry name" value="Chorismate mutase"/>
    <property type="match status" value="1"/>
</dbReference>
<comment type="pathway">
    <text evidence="5">Metabolic intermediate biosynthesis; prephenate biosynthesis; prephenate from chorismate: step 1/1.</text>
</comment>
<evidence type="ECO:0000259" key="18">
    <source>
        <dbReference type="PROSITE" id="PS51168"/>
    </source>
</evidence>
<evidence type="ECO:0000256" key="11">
    <source>
        <dbReference type="ARBA" id="ARBA00023222"/>
    </source>
</evidence>
<dbReference type="Pfam" id="PF00800">
    <property type="entry name" value="PDT"/>
    <property type="match status" value="1"/>
</dbReference>
<dbReference type="InterPro" id="IPR001086">
    <property type="entry name" value="Preph_deHydtase"/>
</dbReference>
<keyword evidence="9" id="KW-0028">Amino-acid biosynthesis</keyword>
<dbReference type="InterPro" id="IPR036263">
    <property type="entry name" value="Chorismate_II_sf"/>
</dbReference>
<feature type="domain" description="Chorismate mutase" evidence="18">
    <location>
        <begin position="1"/>
        <end position="87"/>
    </location>
</feature>
<dbReference type="InterPro" id="IPR002912">
    <property type="entry name" value="ACT_dom"/>
</dbReference>
<dbReference type="PROSITE" id="PS51171">
    <property type="entry name" value="PREPHENATE_DEHYDR_3"/>
    <property type="match status" value="1"/>
</dbReference>
<keyword evidence="10" id="KW-0057">Aromatic amino acid biosynthesis</keyword>
<sequence>MNLNDLRKKIDSIDGKVVKMLNERAGYSQEIGARKLKHKKGIYAPHREKEVLERLAALNEGPMPDGAFEAIYREIMSSSIALEKPLSIANLGIRGSYSSIAARKKFGSQIEYTSCRSIADVFTKVENEECDYGVVPIENSTEGAVTHTFDMLVDSELKICSQVLLKISHNLLSKEPIDKIKKIHSNPQVFAQCRNWLLKNMPNADQIWESSTTKAAEITSKQKGHAALGSVEAAEVYKLKVLKKNIQDIPHNTTRFLIIGQNDADPTGKDRTSILFSIKDKVGALYSMLQPFYKNKINLTKIESRPSKKKAWDYYFFVDFQGHRSDTDVQKALGQLEEMCKYLKILGSYPVLE</sequence>
<dbReference type="InterPro" id="IPR002701">
    <property type="entry name" value="CM_II_prokaryot"/>
</dbReference>
<evidence type="ECO:0000256" key="8">
    <source>
        <dbReference type="ARBA" id="ARBA00022490"/>
    </source>
</evidence>
<dbReference type="CDD" id="cd04905">
    <property type="entry name" value="ACT_CM-PDT"/>
    <property type="match status" value="1"/>
</dbReference>
<evidence type="ECO:0000256" key="16">
    <source>
        <dbReference type="ARBA" id="ARBA00031520"/>
    </source>
</evidence>
<evidence type="ECO:0000313" key="21">
    <source>
        <dbReference type="EMBL" id="VAX36577.1"/>
    </source>
</evidence>
<evidence type="ECO:0000256" key="9">
    <source>
        <dbReference type="ARBA" id="ARBA00022605"/>
    </source>
</evidence>
<dbReference type="PROSITE" id="PS00858">
    <property type="entry name" value="PREPHENATE_DEHYDR_2"/>
    <property type="match status" value="1"/>
</dbReference>
<dbReference type="Gene3D" id="3.40.190.10">
    <property type="entry name" value="Periplasmic binding protein-like II"/>
    <property type="match status" value="2"/>
</dbReference>
<dbReference type="GO" id="GO:0004106">
    <property type="term" value="F:chorismate mutase activity"/>
    <property type="evidence" value="ECO:0007669"/>
    <property type="project" value="UniProtKB-EC"/>
</dbReference>
<dbReference type="SUPFAM" id="SSF53850">
    <property type="entry name" value="Periplasmic binding protein-like II"/>
    <property type="match status" value="1"/>
</dbReference>
<name>A0A3B1E371_9ZZZZ</name>
<evidence type="ECO:0000259" key="19">
    <source>
        <dbReference type="PROSITE" id="PS51171"/>
    </source>
</evidence>
<evidence type="ECO:0000256" key="12">
    <source>
        <dbReference type="ARBA" id="ARBA00023235"/>
    </source>
</evidence>
<keyword evidence="13 21" id="KW-0456">Lyase</keyword>
<dbReference type="PROSITE" id="PS51168">
    <property type="entry name" value="CHORISMATE_MUT_2"/>
    <property type="match status" value="1"/>
</dbReference>
<dbReference type="GO" id="GO:0009094">
    <property type="term" value="P:L-phenylalanine biosynthetic process"/>
    <property type="evidence" value="ECO:0007669"/>
    <property type="project" value="UniProtKB-UniPathway"/>
</dbReference>
<dbReference type="GO" id="GO:0046417">
    <property type="term" value="P:chorismate metabolic process"/>
    <property type="evidence" value="ECO:0007669"/>
    <property type="project" value="InterPro"/>
</dbReference>
<keyword evidence="8" id="KW-0963">Cytoplasm</keyword>
<dbReference type="InterPro" id="IPR008242">
    <property type="entry name" value="Chor_mutase/pphenate_deHydtase"/>
</dbReference>
<dbReference type="PANTHER" id="PTHR21022:SF19">
    <property type="entry name" value="PREPHENATE DEHYDRATASE-RELATED"/>
    <property type="match status" value="1"/>
</dbReference>
<dbReference type="PROSITE" id="PS51671">
    <property type="entry name" value="ACT"/>
    <property type="match status" value="1"/>
</dbReference>
<keyword evidence="11" id="KW-0584">Phenylalanine biosynthesis</keyword>
<comment type="function">
    <text evidence="2">Catalyzes the Claisen rearrangement of chorismate to prephenate and the decarboxylation/dehydration of prephenate to phenylpyruvate.</text>
</comment>
<protein>
    <recommendedName>
        <fullName evidence="7">Bifunctional chorismate mutase/prephenate dehydratase</fullName>
        <ecNumber evidence="6">4.2.1.51</ecNumber>
    </recommendedName>
    <alternativeName>
        <fullName evidence="16">Chorismate mutase-prephenate dehydratase</fullName>
    </alternativeName>
    <alternativeName>
        <fullName evidence="15">p-protein</fullName>
    </alternativeName>
</protein>
<evidence type="ECO:0000256" key="2">
    <source>
        <dbReference type="ARBA" id="ARBA00002364"/>
    </source>
</evidence>
<evidence type="ECO:0000259" key="20">
    <source>
        <dbReference type="PROSITE" id="PS51671"/>
    </source>
</evidence>
<gene>
    <name evidence="21" type="ORF">MNBD_UNCLBAC01-1963</name>
</gene>
<dbReference type="SMART" id="SM00830">
    <property type="entry name" value="CM_2"/>
    <property type="match status" value="1"/>
</dbReference>
<evidence type="ECO:0000256" key="14">
    <source>
        <dbReference type="ARBA" id="ARBA00023268"/>
    </source>
</evidence>
<comment type="catalytic activity">
    <reaction evidence="1">
        <text>chorismate = prephenate</text>
        <dbReference type="Rhea" id="RHEA:13897"/>
        <dbReference type="ChEBI" id="CHEBI:29748"/>
        <dbReference type="ChEBI" id="CHEBI:29934"/>
        <dbReference type="EC" id="5.4.99.5"/>
    </reaction>
</comment>
<dbReference type="PANTHER" id="PTHR21022">
    <property type="entry name" value="PREPHENATE DEHYDRATASE P PROTEIN"/>
    <property type="match status" value="1"/>
</dbReference>
<dbReference type="InterPro" id="IPR018528">
    <property type="entry name" value="Preph_deHydtase_CS"/>
</dbReference>
<keyword evidence="14" id="KW-0511">Multifunctional enzyme</keyword>
<evidence type="ECO:0000256" key="17">
    <source>
        <dbReference type="ARBA" id="ARBA00047848"/>
    </source>
</evidence>
<evidence type="ECO:0000256" key="5">
    <source>
        <dbReference type="ARBA" id="ARBA00004817"/>
    </source>
</evidence>
<dbReference type="InterPro" id="IPR036979">
    <property type="entry name" value="CM_dom_sf"/>
</dbReference>
<dbReference type="PROSITE" id="PS00857">
    <property type="entry name" value="PREPHENATE_DEHYDR_1"/>
    <property type="match status" value="1"/>
</dbReference>
<dbReference type="SUPFAM" id="SSF55021">
    <property type="entry name" value="ACT-like"/>
    <property type="match status" value="1"/>
</dbReference>
<evidence type="ECO:0000256" key="7">
    <source>
        <dbReference type="ARBA" id="ARBA00014401"/>
    </source>
</evidence>